<comment type="function">
    <text evidence="9">Specifically methylates the N3 position of the uracil ring of uridine 1498 (m3U1498) in 16S rRNA. Acts on the fully assembled 30S ribosomal subunit.</text>
</comment>
<evidence type="ECO:0000256" key="6">
    <source>
        <dbReference type="ARBA" id="ARBA00022603"/>
    </source>
</evidence>
<dbReference type="GO" id="GO:0005737">
    <property type="term" value="C:cytoplasm"/>
    <property type="evidence" value="ECO:0007669"/>
    <property type="project" value="UniProtKB-SubCell"/>
</dbReference>
<comment type="catalytic activity">
    <reaction evidence="10">
        <text>uridine(1498) in 16S rRNA + S-adenosyl-L-methionine = N(3)-methyluridine(1498) in 16S rRNA + S-adenosyl-L-homocysteine + H(+)</text>
        <dbReference type="Rhea" id="RHEA:42920"/>
        <dbReference type="Rhea" id="RHEA-COMP:10283"/>
        <dbReference type="Rhea" id="RHEA-COMP:10284"/>
        <dbReference type="ChEBI" id="CHEBI:15378"/>
        <dbReference type="ChEBI" id="CHEBI:57856"/>
        <dbReference type="ChEBI" id="CHEBI:59789"/>
        <dbReference type="ChEBI" id="CHEBI:65315"/>
        <dbReference type="ChEBI" id="CHEBI:74502"/>
        <dbReference type="EC" id="2.1.1.193"/>
    </reaction>
</comment>
<dbReference type="InterPro" id="IPR046887">
    <property type="entry name" value="RsmE_PUA-like"/>
</dbReference>
<evidence type="ECO:0000256" key="9">
    <source>
        <dbReference type="ARBA" id="ARBA00025699"/>
    </source>
</evidence>
<evidence type="ECO:0000259" key="11">
    <source>
        <dbReference type="Pfam" id="PF04452"/>
    </source>
</evidence>
<dbReference type="InterPro" id="IPR029026">
    <property type="entry name" value="tRNA_m1G_MTases_N"/>
</dbReference>
<keyword evidence="4" id="KW-0963">Cytoplasm</keyword>
<proteinExistence type="inferred from homology"/>
<evidence type="ECO:0000256" key="7">
    <source>
        <dbReference type="ARBA" id="ARBA00022679"/>
    </source>
</evidence>
<comment type="similarity">
    <text evidence="2">Belongs to the RNA methyltransferase RsmE family.</text>
</comment>
<evidence type="ECO:0000256" key="3">
    <source>
        <dbReference type="ARBA" id="ARBA00012328"/>
    </source>
</evidence>
<dbReference type="PANTHER" id="PTHR30027">
    <property type="entry name" value="RIBOSOMAL RNA SMALL SUBUNIT METHYLTRANSFERASE E"/>
    <property type="match status" value="1"/>
</dbReference>
<keyword evidence="5" id="KW-0698">rRNA processing</keyword>
<dbReference type="PANTHER" id="PTHR30027:SF3">
    <property type="entry name" value="16S RRNA (URACIL(1498)-N(3))-METHYLTRANSFERASE"/>
    <property type="match status" value="1"/>
</dbReference>
<keyword evidence="7" id="KW-0808">Transferase</keyword>
<gene>
    <name evidence="13" type="ORF">LCGC14_0563080</name>
</gene>
<comment type="subcellular location">
    <subcellularLocation>
        <location evidence="1">Cytoplasm</location>
    </subcellularLocation>
</comment>
<evidence type="ECO:0000313" key="13">
    <source>
        <dbReference type="EMBL" id="KKN57365.1"/>
    </source>
</evidence>
<dbReference type="SUPFAM" id="SSF88697">
    <property type="entry name" value="PUA domain-like"/>
    <property type="match status" value="1"/>
</dbReference>
<evidence type="ECO:0000259" key="12">
    <source>
        <dbReference type="Pfam" id="PF20260"/>
    </source>
</evidence>
<reference evidence="13" key="1">
    <citation type="journal article" date="2015" name="Nature">
        <title>Complex archaea that bridge the gap between prokaryotes and eukaryotes.</title>
        <authorList>
            <person name="Spang A."/>
            <person name="Saw J.H."/>
            <person name="Jorgensen S.L."/>
            <person name="Zaremba-Niedzwiedzka K."/>
            <person name="Martijn J."/>
            <person name="Lind A.E."/>
            <person name="van Eijk R."/>
            <person name="Schleper C."/>
            <person name="Guy L."/>
            <person name="Ettema T.J."/>
        </authorList>
    </citation>
    <scope>NUCLEOTIDE SEQUENCE</scope>
</reference>
<evidence type="ECO:0000256" key="5">
    <source>
        <dbReference type="ARBA" id="ARBA00022552"/>
    </source>
</evidence>
<dbReference type="InterPro" id="IPR029028">
    <property type="entry name" value="Alpha/beta_knot_MTases"/>
</dbReference>
<dbReference type="InterPro" id="IPR046886">
    <property type="entry name" value="RsmE_MTase_dom"/>
</dbReference>
<feature type="domain" description="Ribosomal RNA small subunit methyltransferase E PUA-like" evidence="12">
    <location>
        <begin position="25"/>
        <end position="70"/>
    </location>
</feature>
<protein>
    <recommendedName>
        <fullName evidence="3">16S rRNA (uracil(1498)-N(3))-methyltransferase</fullName>
        <ecNumber evidence="3">2.1.1.193</ecNumber>
    </recommendedName>
</protein>
<evidence type="ECO:0000256" key="1">
    <source>
        <dbReference type="ARBA" id="ARBA00004496"/>
    </source>
</evidence>
<feature type="domain" description="Ribosomal RNA small subunit methyltransferase E methyltransferase" evidence="11">
    <location>
        <begin position="81"/>
        <end position="241"/>
    </location>
</feature>
<evidence type="ECO:0000256" key="4">
    <source>
        <dbReference type="ARBA" id="ARBA00022490"/>
    </source>
</evidence>
<organism evidence="13">
    <name type="scientific">marine sediment metagenome</name>
    <dbReference type="NCBI Taxonomy" id="412755"/>
    <lineage>
        <taxon>unclassified sequences</taxon>
        <taxon>metagenomes</taxon>
        <taxon>ecological metagenomes</taxon>
    </lineage>
</organism>
<accession>A0A0F9RLF7</accession>
<dbReference type="PIRSF" id="PIRSF015601">
    <property type="entry name" value="MTase_slr0722"/>
    <property type="match status" value="1"/>
</dbReference>
<dbReference type="GO" id="GO:0070042">
    <property type="term" value="F:rRNA (uridine-N3-)-methyltransferase activity"/>
    <property type="evidence" value="ECO:0007669"/>
    <property type="project" value="TreeGrafter"/>
</dbReference>
<dbReference type="InterPro" id="IPR015947">
    <property type="entry name" value="PUA-like_sf"/>
</dbReference>
<dbReference type="Pfam" id="PF04452">
    <property type="entry name" value="Methyltrans_RNA"/>
    <property type="match status" value="1"/>
</dbReference>
<dbReference type="GO" id="GO:0070475">
    <property type="term" value="P:rRNA base methylation"/>
    <property type="evidence" value="ECO:0007669"/>
    <property type="project" value="TreeGrafter"/>
</dbReference>
<keyword evidence="6" id="KW-0489">Methyltransferase</keyword>
<sequence>MGSSHTATGRRFHVDHLSAGAVEVSGDQAHHAIHVLRLAVGAGVTLFDGAGRVAEGTIASAERSKLTVSVEHVGPLLARPEPVIELAFAIPKGKRVDWLLEKASELGVGRLQPVVFARSVAGGMDLPAGKRQRWMSHCISAARQCGLNFLPDLRQPLAVADYLAGCDCAIRLVGEIAEAAQPLPSALTDWSTGQTIAILVGPEGDLTDDERTAASHANFRPVHLGHTTLRVETAALALTAATVATCDHLNT</sequence>
<evidence type="ECO:0000256" key="8">
    <source>
        <dbReference type="ARBA" id="ARBA00022691"/>
    </source>
</evidence>
<dbReference type="Gene3D" id="3.40.1280.10">
    <property type="match status" value="1"/>
</dbReference>
<dbReference type="NCBIfam" id="TIGR00046">
    <property type="entry name" value="RsmE family RNA methyltransferase"/>
    <property type="match status" value="1"/>
</dbReference>
<dbReference type="EMBL" id="LAZR01000807">
    <property type="protein sequence ID" value="KKN57365.1"/>
    <property type="molecule type" value="Genomic_DNA"/>
</dbReference>
<keyword evidence="8" id="KW-0949">S-adenosyl-L-methionine</keyword>
<dbReference type="SUPFAM" id="SSF75217">
    <property type="entry name" value="alpha/beta knot"/>
    <property type="match status" value="1"/>
</dbReference>
<name>A0A0F9RLF7_9ZZZZ</name>
<dbReference type="AlphaFoldDB" id="A0A0F9RLF7"/>
<dbReference type="InterPro" id="IPR006700">
    <property type="entry name" value="RsmE"/>
</dbReference>
<evidence type="ECO:0000256" key="2">
    <source>
        <dbReference type="ARBA" id="ARBA00005528"/>
    </source>
</evidence>
<comment type="caution">
    <text evidence="13">The sequence shown here is derived from an EMBL/GenBank/DDBJ whole genome shotgun (WGS) entry which is preliminary data.</text>
</comment>
<dbReference type="Pfam" id="PF20260">
    <property type="entry name" value="PUA_4"/>
    <property type="match status" value="1"/>
</dbReference>
<dbReference type="EC" id="2.1.1.193" evidence="3"/>
<dbReference type="CDD" id="cd18084">
    <property type="entry name" value="RsmE-like"/>
    <property type="match status" value="1"/>
</dbReference>
<evidence type="ECO:0000256" key="10">
    <source>
        <dbReference type="ARBA" id="ARBA00047944"/>
    </source>
</evidence>